<protein>
    <submittedName>
        <fullName evidence="2">Eukaryotic translation initiation factor 4E type 2</fullName>
    </submittedName>
</protein>
<evidence type="ECO:0000256" key="1">
    <source>
        <dbReference type="SAM" id="MobiDB-lite"/>
    </source>
</evidence>
<comment type="caution">
    <text evidence="2">The sequence shown here is derived from an EMBL/GenBank/DDBJ whole genome shotgun (WGS) entry which is preliminary data.</text>
</comment>
<feature type="region of interest" description="Disordered" evidence="1">
    <location>
        <begin position="39"/>
        <end position="58"/>
    </location>
</feature>
<organism evidence="2 3">
    <name type="scientific">Camelus dromedarius</name>
    <name type="common">Dromedary</name>
    <name type="synonym">Arabian camel</name>
    <dbReference type="NCBI Taxonomy" id="9838"/>
    <lineage>
        <taxon>Eukaryota</taxon>
        <taxon>Metazoa</taxon>
        <taxon>Chordata</taxon>
        <taxon>Craniata</taxon>
        <taxon>Vertebrata</taxon>
        <taxon>Euteleostomi</taxon>
        <taxon>Mammalia</taxon>
        <taxon>Eutheria</taxon>
        <taxon>Laurasiatheria</taxon>
        <taxon>Artiodactyla</taxon>
        <taxon>Tylopoda</taxon>
        <taxon>Camelidae</taxon>
        <taxon>Camelus</taxon>
    </lineage>
</organism>
<evidence type="ECO:0000313" key="3">
    <source>
        <dbReference type="Proteomes" id="UP000299084"/>
    </source>
</evidence>
<evidence type="ECO:0000313" key="2">
    <source>
        <dbReference type="EMBL" id="KAB1269326.1"/>
    </source>
</evidence>
<name>A0A5N4DE36_CAMDR</name>
<feature type="region of interest" description="Disordered" evidence="1">
    <location>
        <begin position="1"/>
        <end position="31"/>
    </location>
</feature>
<keyword evidence="2" id="KW-0396">Initiation factor</keyword>
<dbReference type="EMBL" id="JWIN03000013">
    <property type="protein sequence ID" value="KAB1269326.1"/>
    <property type="molecule type" value="Genomic_DNA"/>
</dbReference>
<sequence>MQPQEVEQAPEGGEGPGIQHQEIMVDEPGGQCHHRLLIRGRQKGQSQQEMAEAEMGVKWPQAREHRQPLDNGKTMAREKHISAATFLLALKGDATWEQLSQHHETSADASSNWGEALVEHTVPACEDLALSSLPPVESVVSSGNESQRRATRMVKRPQVGMGPCCTVRTPMNADGSSKKVNKFRALKDDASGDRDQNEEKSAEKDGEKETSEWDESQSGSKRKAVVPGPESIPCISCPLPLCTHSWRLTLARPPPACQSCHLRAVGTANVCASRKSFLSETAHPLGHAGFAEAT</sequence>
<dbReference type="Proteomes" id="UP000299084">
    <property type="component" value="Unassembled WGS sequence"/>
</dbReference>
<dbReference type="AlphaFoldDB" id="A0A5N4DE36"/>
<proteinExistence type="predicted"/>
<gene>
    <name evidence="2" type="ORF">Cadr_000014047</name>
</gene>
<feature type="region of interest" description="Disordered" evidence="1">
    <location>
        <begin position="137"/>
        <end position="228"/>
    </location>
</feature>
<keyword evidence="3" id="KW-1185">Reference proteome</keyword>
<dbReference type="GO" id="GO:0003743">
    <property type="term" value="F:translation initiation factor activity"/>
    <property type="evidence" value="ECO:0007669"/>
    <property type="project" value="UniProtKB-KW"/>
</dbReference>
<reference evidence="2 3" key="1">
    <citation type="journal article" date="2019" name="Mol. Ecol. Resour.">
        <title>Improving Illumina assemblies with Hi-C and long reads: an example with the North African dromedary.</title>
        <authorList>
            <person name="Elbers J.P."/>
            <person name="Rogers M.F."/>
            <person name="Perelman P.L."/>
            <person name="Proskuryakova A.A."/>
            <person name="Serdyukova N.A."/>
            <person name="Johnson W.E."/>
            <person name="Horin P."/>
            <person name="Corander J."/>
            <person name="Murphy D."/>
            <person name="Burger P.A."/>
        </authorList>
    </citation>
    <scope>NUCLEOTIDE SEQUENCE [LARGE SCALE GENOMIC DNA]</scope>
    <source>
        <strain evidence="2">Drom800</strain>
        <tissue evidence="2">Blood</tissue>
    </source>
</reference>
<keyword evidence="2" id="KW-0648">Protein biosynthesis</keyword>
<accession>A0A5N4DE36</accession>
<feature type="compositionally biased region" description="Basic and acidic residues" evidence="1">
    <location>
        <begin position="185"/>
        <end position="211"/>
    </location>
</feature>